<dbReference type="EMBL" id="CP136958">
    <property type="protein sequence ID" value="WOT01116.1"/>
    <property type="molecule type" value="Genomic_DNA"/>
</dbReference>
<sequence length="239" mass="27090">MYRLHEDITLSNERVNRVLEYLKEVDFHLPDATSSDFAVNTHARYAGWDYESEDLESCIIGLQCTVPGREDERTFIRMSFGQLMGDENVPTLPVNEPLLATSVLRSKRWWKGSRPDRTGIDGFQADPGIPGFDVGIAMIEGVLDDIEKFAAEGNTKDSTGHFDLSVRLGTLLAGRYLRLSYYEDNDRLAPEEKATLSATRQRLEGLQGLLEKLELPSLASLEQPERRHHRAHNSGRRCR</sequence>
<evidence type="ECO:0000313" key="3">
    <source>
        <dbReference type="Proteomes" id="UP000234560"/>
    </source>
</evidence>
<reference evidence="2" key="2">
    <citation type="submission" date="2023-10" db="EMBL/GenBank/DDBJ databases">
        <authorList>
            <person name="Choi B."/>
        </authorList>
    </citation>
    <scope>NUCLEOTIDE SEQUENCE</scope>
    <source>
        <strain evidence="2">UMB0763</strain>
    </source>
</reference>
<evidence type="ECO:0000313" key="2">
    <source>
        <dbReference type="EMBL" id="WOT01116.1"/>
    </source>
</evidence>
<dbReference type="AlphaFoldDB" id="A0AAF1BVS0"/>
<feature type="region of interest" description="Disordered" evidence="1">
    <location>
        <begin position="220"/>
        <end position="239"/>
    </location>
</feature>
<dbReference type="Proteomes" id="UP000234560">
    <property type="component" value="Chromosome"/>
</dbReference>
<reference evidence="2" key="1">
    <citation type="submission" date="2017-12" db="EMBL/GenBank/DDBJ databases">
        <authorList>
            <person name="Thomas-White K."/>
            <person name="Wolfe A.J."/>
        </authorList>
    </citation>
    <scope>NUCLEOTIDE SEQUENCE</scope>
    <source>
        <strain evidence="2">UMB0763</strain>
    </source>
</reference>
<gene>
    <name evidence="2" type="ORF">CYJ47_07380</name>
</gene>
<name>A0AAF1BVS0_9CORY</name>
<dbReference type="RefSeq" id="WP_143485484.1">
    <property type="nucleotide sequence ID" value="NZ_CAMIHY010000010.1"/>
</dbReference>
<accession>A0AAF1BVS0</accession>
<evidence type="ECO:0000256" key="1">
    <source>
        <dbReference type="SAM" id="MobiDB-lite"/>
    </source>
</evidence>
<proteinExistence type="predicted"/>
<feature type="compositionally biased region" description="Basic residues" evidence="1">
    <location>
        <begin position="226"/>
        <end position="239"/>
    </location>
</feature>
<protein>
    <submittedName>
        <fullName evidence="2">Uncharacterized protein</fullName>
    </submittedName>
</protein>
<organism evidence="2 3">
    <name type="scientific">Corynebacterium pyruviciproducens</name>
    <dbReference type="NCBI Taxonomy" id="598660"/>
    <lineage>
        <taxon>Bacteria</taxon>
        <taxon>Bacillati</taxon>
        <taxon>Actinomycetota</taxon>
        <taxon>Actinomycetes</taxon>
        <taxon>Mycobacteriales</taxon>
        <taxon>Corynebacteriaceae</taxon>
        <taxon>Corynebacterium</taxon>
    </lineage>
</organism>
<dbReference type="KEGG" id="cpyr:CYJ47_07380"/>